<protein>
    <submittedName>
        <fullName evidence="2">Uncharacterized protein</fullName>
    </submittedName>
</protein>
<proteinExistence type="predicted"/>
<gene>
    <name evidence="2" type="ORF">PHET_05413</name>
</gene>
<keyword evidence="3" id="KW-1185">Reference proteome</keyword>
<feature type="signal peptide" evidence="1">
    <location>
        <begin position="1"/>
        <end position="20"/>
    </location>
</feature>
<evidence type="ECO:0000256" key="1">
    <source>
        <dbReference type="SAM" id="SignalP"/>
    </source>
</evidence>
<feature type="chain" id="PRO_5035327920" evidence="1">
    <location>
        <begin position="21"/>
        <end position="89"/>
    </location>
</feature>
<dbReference type="Proteomes" id="UP000748531">
    <property type="component" value="Unassembled WGS sequence"/>
</dbReference>
<dbReference type="AlphaFoldDB" id="A0A8J4TF50"/>
<keyword evidence="1" id="KW-0732">Signal</keyword>
<evidence type="ECO:0000313" key="3">
    <source>
        <dbReference type="Proteomes" id="UP000748531"/>
    </source>
</evidence>
<reference evidence="2" key="1">
    <citation type="submission" date="2019-05" db="EMBL/GenBank/DDBJ databases">
        <title>Annotation for the trematode Paragonimus heterotremus.</title>
        <authorList>
            <person name="Choi Y.-J."/>
        </authorList>
    </citation>
    <scope>NUCLEOTIDE SEQUENCE</scope>
    <source>
        <strain evidence="2">LC</strain>
    </source>
</reference>
<name>A0A8J4TF50_9TREM</name>
<evidence type="ECO:0000313" key="2">
    <source>
        <dbReference type="EMBL" id="KAF5401127.1"/>
    </source>
</evidence>
<organism evidence="2 3">
    <name type="scientific">Paragonimus heterotremus</name>
    <dbReference type="NCBI Taxonomy" id="100268"/>
    <lineage>
        <taxon>Eukaryota</taxon>
        <taxon>Metazoa</taxon>
        <taxon>Spiralia</taxon>
        <taxon>Lophotrochozoa</taxon>
        <taxon>Platyhelminthes</taxon>
        <taxon>Trematoda</taxon>
        <taxon>Digenea</taxon>
        <taxon>Plagiorchiida</taxon>
        <taxon>Troglotremata</taxon>
        <taxon>Troglotrematidae</taxon>
        <taxon>Paragonimus</taxon>
    </lineage>
</organism>
<accession>A0A8J4TF50</accession>
<sequence length="89" mass="10233">MRAILVVCLTVALLAVYAEARPDEASRQRLIESANNLRETIHKVMTNLRMKARQRLEACLEKDGLGEKLSEILQILINRLNERLSKYLN</sequence>
<dbReference type="OrthoDB" id="6245001at2759"/>
<comment type="caution">
    <text evidence="2">The sequence shown here is derived from an EMBL/GenBank/DDBJ whole genome shotgun (WGS) entry which is preliminary data.</text>
</comment>
<dbReference type="EMBL" id="LUCH01002685">
    <property type="protein sequence ID" value="KAF5401127.1"/>
    <property type="molecule type" value="Genomic_DNA"/>
</dbReference>